<evidence type="ECO:0000313" key="1">
    <source>
        <dbReference type="EMBL" id="VFJ56937.1"/>
    </source>
</evidence>
<dbReference type="EMBL" id="CAADEX010000062">
    <property type="protein sequence ID" value="VFJ56937.1"/>
    <property type="molecule type" value="Genomic_DNA"/>
</dbReference>
<proteinExistence type="predicted"/>
<protein>
    <submittedName>
        <fullName evidence="1">Uncharacterized protein</fullName>
    </submittedName>
</protein>
<accession>A0A450SS86</accession>
<organism evidence="1">
    <name type="scientific">Candidatus Kentrum sp. DK</name>
    <dbReference type="NCBI Taxonomy" id="2126562"/>
    <lineage>
        <taxon>Bacteria</taxon>
        <taxon>Pseudomonadati</taxon>
        <taxon>Pseudomonadota</taxon>
        <taxon>Gammaproteobacteria</taxon>
        <taxon>Candidatus Kentrum</taxon>
    </lineage>
</organism>
<sequence length="74" mass="8636">MLFYQMNRGNRHFSDSAIFFMLLEMYAKRTLCSLTALKMASKRSFTLCKLRFFDHSCLVMKHNSSFAVASLVNK</sequence>
<name>A0A450SS86_9GAMM</name>
<reference evidence="1" key="1">
    <citation type="submission" date="2019-02" db="EMBL/GenBank/DDBJ databases">
        <authorList>
            <person name="Gruber-Vodicka R. H."/>
            <person name="Seah K. B. B."/>
        </authorList>
    </citation>
    <scope>NUCLEOTIDE SEQUENCE</scope>
    <source>
        <strain evidence="1">BECK_DK47</strain>
    </source>
</reference>
<dbReference type="AlphaFoldDB" id="A0A450SS86"/>
<gene>
    <name evidence="1" type="ORF">BECKDK2373B_GA0170837_10627</name>
</gene>